<feature type="compositionally biased region" description="Acidic residues" evidence="9">
    <location>
        <begin position="83"/>
        <end position="94"/>
    </location>
</feature>
<feature type="compositionally biased region" description="Basic and acidic residues" evidence="9">
    <location>
        <begin position="95"/>
        <end position="105"/>
    </location>
</feature>
<keyword evidence="8" id="KW-0539">Nucleus</keyword>
<comment type="similarity">
    <text evidence="2 8">Belongs to the FAN1 family.</text>
</comment>
<dbReference type="OrthoDB" id="76364at2759"/>
<dbReference type="GO" id="GO:0036297">
    <property type="term" value="P:interstrand cross-link repair"/>
    <property type="evidence" value="ECO:0007669"/>
    <property type="project" value="InterPro"/>
</dbReference>
<evidence type="ECO:0000259" key="10">
    <source>
        <dbReference type="SMART" id="SM00990"/>
    </source>
</evidence>
<dbReference type="GO" id="GO:0017108">
    <property type="term" value="F:5'-flap endonuclease activity"/>
    <property type="evidence" value="ECO:0007669"/>
    <property type="project" value="TreeGrafter"/>
</dbReference>
<dbReference type="InterPro" id="IPR033315">
    <property type="entry name" value="Fan1-like"/>
</dbReference>
<gene>
    <name evidence="11" type="ORF">D0869_09639</name>
</gene>
<name>A0A3M6WGQ3_HORWE</name>
<keyword evidence="7 8" id="KW-0464">Manganese</keyword>
<dbReference type="Pfam" id="PF08774">
    <property type="entry name" value="VRR_NUC"/>
    <property type="match status" value="1"/>
</dbReference>
<evidence type="ECO:0000256" key="6">
    <source>
        <dbReference type="ARBA" id="ARBA00022842"/>
    </source>
</evidence>
<feature type="region of interest" description="Disordered" evidence="9">
    <location>
        <begin position="631"/>
        <end position="664"/>
    </location>
</feature>
<keyword evidence="8" id="KW-0227">DNA damage</keyword>
<evidence type="ECO:0000256" key="4">
    <source>
        <dbReference type="ARBA" id="ARBA00022723"/>
    </source>
</evidence>
<keyword evidence="6 8" id="KW-0460">Magnesium</keyword>
<dbReference type="VEuPathDB" id="FungiDB:BTJ68_07478"/>
<sequence>MPYRARTLASPPDSRGLEVRFRSRPLISASLLMALPLHKHLQQNAMLGQTKIIAHPKSTNYDDDGEQDFATPPAKRVKREIPDSDADSDDELLEHEEQQARRTDLESALPPIQTDKEAIEAYEATRAAEQAELGLKDRLDGQKWVRGKSSIYVDAFNLALETVLDQESHLFDEAEHAVFKQWQELSYEAQYLYVRLFLRKTSSWHRINRLGYHSDIADMPRAITDIQLVRELPESSSKAEDYPGELEPPEGTTLDTSFTFADRSEDCIADLEEASSLLLLDELKALAKDAKVQGKNKKELLRAFRRTSGKQTGLGWSGLKRSDTDESTGSAGLAEEDGRETPPAKAENRDAHWVGKILAETGPCIRLSLPTLKLFERVHLVFYRSTEWTEKSLTTIILARIARWNFPEYIVSRSANIFASRSLLLEFEASLRTQHRIDSMLEFNGTPTKDDLRLVLDIFEEVYPRWKALLDEEQQKEDSIYATGEGAYLRRLSPAWVYTRVVHKGAYILGKFKQHEREHQVLNELLEQRLFHTSKRGDWYQRKALLEEHYMHLHLPSPPDCKTTEAKKKHWKRMALQTCERGLQDQLTHLIFHHDLQKRTLKLEKQLKVPKRQQHEFSHVLLTKPAERTFEGVRIEKSPSRNVSRRNSEQNGNGTSTAKPASDRRGAKTIWLDPALSTVVNENTGEETMVEGECSVEDMCLSSYRALGYKGYHSEGGIVRTLFAYLFFDVLFIYIPNVFQTEFQTCPLDLHTDGFYAARMSEVNARLNEISNGEAGRLITDVWEAHHERKTCVVGLDWSFDINDLLEIASAFPAAALSTVMKVMAQEYGQRGGGVPDLFLWKPRDEDTKAGGEVMFAEVKSENDRLSDTQRMWIDVLSGAGVRVELCHALAKEVTTQG</sequence>
<feature type="region of interest" description="Disordered" evidence="9">
    <location>
        <begin position="310"/>
        <end position="347"/>
    </location>
</feature>
<dbReference type="CDD" id="cd22326">
    <property type="entry name" value="FAN1-like"/>
    <property type="match status" value="1"/>
</dbReference>
<proteinExistence type="inferred from homology"/>
<dbReference type="GO" id="GO:0046872">
    <property type="term" value="F:metal ion binding"/>
    <property type="evidence" value="ECO:0007669"/>
    <property type="project" value="UniProtKB-KW"/>
</dbReference>
<dbReference type="GO" id="GO:0004528">
    <property type="term" value="F:phosphodiesterase I activity"/>
    <property type="evidence" value="ECO:0007669"/>
    <property type="project" value="UniProtKB-EC"/>
</dbReference>
<evidence type="ECO:0000313" key="12">
    <source>
        <dbReference type="Proteomes" id="UP000281245"/>
    </source>
</evidence>
<feature type="compositionally biased region" description="Polar residues" evidence="9">
    <location>
        <begin position="649"/>
        <end position="659"/>
    </location>
</feature>
<evidence type="ECO:0000256" key="5">
    <source>
        <dbReference type="ARBA" id="ARBA00022801"/>
    </source>
</evidence>
<dbReference type="SMART" id="SM00990">
    <property type="entry name" value="VRR_NUC"/>
    <property type="match status" value="1"/>
</dbReference>
<evidence type="ECO:0000256" key="3">
    <source>
        <dbReference type="ARBA" id="ARBA00022722"/>
    </source>
</evidence>
<comment type="cofactor">
    <cofactor evidence="8">
        <name>Mg(2+)</name>
        <dbReference type="ChEBI" id="CHEBI:18420"/>
    </cofactor>
    <cofactor evidence="8">
        <name>Mn(2+)</name>
        <dbReference type="ChEBI" id="CHEBI:29035"/>
    </cofactor>
</comment>
<comment type="caution">
    <text evidence="11">The sequence shown here is derived from an EMBL/GenBank/DDBJ whole genome shotgun (WGS) entry which is preliminary data.</text>
</comment>
<evidence type="ECO:0000256" key="2">
    <source>
        <dbReference type="ARBA" id="ARBA00005533"/>
    </source>
</evidence>
<organism evidence="11 12">
    <name type="scientific">Hortaea werneckii</name>
    <name type="common">Black yeast</name>
    <name type="synonym">Cladosporium werneckii</name>
    <dbReference type="NCBI Taxonomy" id="91943"/>
    <lineage>
        <taxon>Eukaryota</taxon>
        <taxon>Fungi</taxon>
        <taxon>Dikarya</taxon>
        <taxon>Ascomycota</taxon>
        <taxon>Pezizomycotina</taxon>
        <taxon>Dothideomycetes</taxon>
        <taxon>Dothideomycetidae</taxon>
        <taxon>Mycosphaerellales</taxon>
        <taxon>Teratosphaeriaceae</taxon>
        <taxon>Hortaea</taxon>
    </lineage>
</organism>
<dbReference type="FunFam" id="3.40.1350.10:FF:000009">
    <property type="entry name" value="Fanconi-associated nuclease"/>
    <property type="match status" value="1"/>
</dbReference>
<dbReference type="PANTHER" id="PTHR15749">
    <property type="entry name" value="FANCONI-ASSOCIATED NUCLEASE 1"/>
    <property type="match status" value="1"/>
</dbReference>
<dbReference type="InterPro" id="IPR049126">
    <property type="entry name" value="FAN1-like_TPR"/>
</dbReference>
<dbReference type="InterPro" id="IPR011856">
    <property type="entry name" value="tRNA_endonuc-like_dom_sf"/>
</dbReference>
<comment type="subcellular location">
    <subcellularLocation>
        <location evidence="8">Nucleus</location>
    </subcellularLocation>
</comment>
<keyword evidence="4 8" id="KW-0479">Metal-binding</keyword>
<dbReference type="Pfam" id="PF21315">
    <property type="entry name" value="FAN1_HTH"/>
    <property type="match status" value="1"/>
</dbReference>
<dbReference type="Proteomes" id="UP000281245">
    <property type="component" value="Unassembled WGS sequence"/>
</dbReference>
<protein>
    <recommendedName>
        <fullName evidence="8">Fanconi-associated nuclease</fullName>
        <ecNumber evidence="8">3.1.4.1</ecNumber>
    </recommendedName>
</protein>
<dbReference type="Pfam" id="PF21170">
    <property type="entry name" value="FAN1_TPR"/>
    <property type="match status" value="1"/>
</dbReference>
<comment type="catalytic activity">
    <reaction evidence="1 8">
        <text>Hydrolytically removes 5'-nucleotides successively from the 3'-hydroxy termini of 3'-hydroxy-terminated oligonucleotides.</text>
        <dbReference type="EC" id="3.1.4.1"/>
    </reaction>
</comment>
<dbReference type="InterPro" id="IPR049125">
    <property type="entry name" value="FAN1-like_WH"/>
</dbReference>
<feature type="region of interest" description="Disordered" evidence="9">
    <location>
        <begin position="56"/>
        <end position="112"/>
    </location>
</feature>
<dbReference type="Gene3D" id="3.40.1350.10">
    <property type="match status" value="1"/>
</dbReference>
<reference evidence="11 12" key="1">
    <citation type="journal article" date="2018" name="BMC Genomics">
        <title>Genomic evidence for intraspecific hybridization in a clonal and extremely halotolerant yeast.</title>
        <authorList>
            <person name="Gostincar C."/>
            <person name="Stajich J.E."/>
            <person name="Zupancic J."/>
            <person name="Zalar P."/>
            <person name="Gunde-Cimerman N."/>
        </authorList>
    </citation>
    <scope>NUCLEOTIDE SEQUENCE [LARGE SCALE GENOMIC DNA]</scope>
    <source>
        <strain evidence="11 12">EXF-6656</strain>
    </source>
</reference>
<evidence type="ECO:0000313" key="11">
    <source>
        <dbReference type="EMBL" id="RMX77743.1"/>
    </source>
</evidence>
<dbReference type="GO" id="GO:0005634">
    <property type="term" value="C:nucleus"/>
    <property type="evidence" value="ECO:0007669"/>
    <property type="project" value="UniProtKB-SubCell"/>
</dbReference>
<dbReference type="EMBL" id="QWIJ01000918">
    <property type="protein sequence ID" value="RMX77743.1"/>
    <property type="molecule type" value="Genomic_DNA"/>
</dbReference>
<evidence type="ECO:0000256" key="8">
    <source>
        <dbReference type="RuleBase" id="RU365033"/>
    </source>
</evidence>
<dbReference type="InterPro" id="IPR049132">
    <property type="entry name" value="FAN1-like_euk"/>
</dbReference>
<dbReference type="InterPro" id="IPR014883">
    <property type="entry name" value="VRR_NUC"/>
</dbReference>
<evidence type="ECO:0000256" key="9">
    <source>
        <dbReference type="SAM" id="MobiDB-lite"/>
    </source>
</evidence>
<dbReference type="PANTHER" id="PTHR15749:SF4">
    <property type="entry name" value="FANCONI-ASSOCIATED NUCLEASE 1"/>
    <property type="match status" value="1"/>
</dbReference>
<dbReference type="GO" id="GO:0008409">
    <property type="term" value="F:5'-3' exonuclease activity"/>
    <property type="evidence" value="ECO:0007669"/>
    <property type="project" value="TreeGrafter"/>
</dbReference>
<dbReference type="EC" id="3.1.4.1" evidence="8"/>
<keyword evidence="5 8" id="KW-0378">Hydrolase</keyword>
<accession>A0A3M6WGQ3</accession>
<keyword evidence="3 8" id="KW-0540">Nuclease</keyword>
<evidence type="ECO:0000256" key="7">
    <source>
        <dbReference type="ARBA" id="ARBA00023211"/>
    </source>
</evidence>
<evidence type="ECO:0000256" key="1">
    <source>
        <dbReference type="ARBA" id="ARBA00000983"/>
    </source>
</evidence>
<feature type="domain" description="VRR-NUC" evidence="10">
    <location>
        <begin position="770"/>
        <end position="891"/>
    </location>
</feature>
<keyword evidence="8" id="KW-0234">DNA repair</keyword>
<dbReference type="GO" id="GO:0070336">
    <property type="term" value="F:flap-structured DNA binding"/>
    <property type="evidence" value="ECO:0007669"/>
    <property type="project" value="TreeGrafter"/>
</dbReference>
<dbReference type="AlphaFoldDB" id="A0A3M6WGQ3"/>
<comment type="function">
    <text evidence="8">Nuclease required for the repair of DNA interstrand cross-links (ICL). Acts as a 5'-3' exonuclease that anchors at a cut end of DNA and cleaves DNA successively at every third nucleotide, allowing to excise an ICL from one strand through flanking incisions.</text>
</comment>